<gene>
    <name evidence="1" type="ORF">EH206_09655</name>
</gene>
<evidence type="ECO:0008006" key="3">
    <source>
        <dbReference type="Google" id="ProtNLM"/>
    </source>
</evidence>
<evidence type="ECO:0000313" key="2">
    <source>
        <dbReference type="Proteomes" id="UP000303847"/>
    </source>
</evidence>
<sequence>MTTLTNEQLRSDARIKELCIFMRDRFSMNPVSCKILGEEWNKTFPDECAVADVMLGLLTRVGAAEARLHDVAVYCANVEAQLAELQKQEPVAWRCLRNGPNSYVVTLAKSVADDWENRGFPLVPLYAAPVAPAASQPVRDYKDEFLGACQTLATITEMLEIPEDDVDGEPLQIFEAIEALKQRAIQPPAVPDDVARDALRYRFLRDKDAFGADNEPGLASWDDLFDKALRKQPVVPDEKTRQDYQMIHGGLIGAFDHGHLEGWNACRAAMLDATVEAVANDALRTGTGFMQVSTDGVAHVPRDQVLNHRIKPVLPERDAMGFWSHPDRPETPFDEGSTLQEMRTWYAERGMEVDFTYMNQFFCGDCVYDANDAGVTRHWNPTPPEGDGWILLSIFDTEDGAAAEWIRYKDGDA</sequence>
<protein>
    <recommendedName>
        <fullName evidence="3">DUF551 domain-containing protein</fullName>
    </recommendedName>
</protein>
<name>A0ABX5UY95_9GAMM</name>
<proteinExistence type="predicted"/>
<reference evidence="1 2" key="1">
    <citation type="submission" date="2018-11" db="EMBL/GenBank/DDBJ databases">
        <title>Genome sequences of Brenneria nigrifluens and Brenneria rubrifaciens.</title>
        <authorList>
            <person name="Poret-Peterson A.T."/>
            <person name="McClean A.E."/>
            <person name="Kluepfel D.A."/>
        </authorList>
    </citation>
    <scope>NUCLEOTIDE SEQUENCE [LARGE SCALE GENOMIC DNA]</scope>
    <source>
        <strain evidence="1 2">ATCC 13028</strain>
    </source>
</reference>
<dbReference type="Proteomes" id="UP000303847">
    <property type="component" value="Chromosome"/>
</dbReference>
<evidence type="ECO:0000313" key="1">
    <source>
        <dbReference type="EMBL" id="QCR04414.1"/>
    </source>
</evidence>
<keyword evidence="2" id="KW-1185">Reference proteome</keyword>
<accession>A0ABX5UY95</accession>
<dbReference type="EMBL" id="CP034036">
    <property type="protein sequence ID" value="QCR04414.1"/>
    <property type="molecule type" value="Genomic_DNA"/>
</dbReference>
<dbReference type="RefSeq" id="WP_009112580.1">
    <property type="nucleotide sequence ID" value="NZ_CP034036.1"/>
</dbReference>
<organism evidence="1 2">
    <name type="scientific">Brenneria nigrifluens DSM 30175 = ATCC 13028</name>
    <dbReference type="NCBI Taxonomy" id="1121120"/>
    <lineage>
        <taxon>Bacteria</taxon>
        <taxon>Pseudomonadati</taxon>
        <taxon>Pseudomonadota</taxon>
        <taxon>Gammaproteobacteria</taxon>
        <taxon>Enterobacterales</taxon>
        <taxon>Pectobacteriaceae</taxon>
        <taxon>Brenneria</taxon>
    </lineage>
</organism>